<name>A0A8H7EMG2_9FUNG</name>
<comment type="similarity">
    <text evidence="2">Belongs to the NUP186/NUP192/NUP205 family.</text>
</comment>
<protein>
    <submittedName>
        <fullName evidence="5">Uncharacterized protein</fullName>
    </submittedName>
</protein>
<evidence type="ECO:0000313" key="5">
    <source>
        <dbReference type="EMBL" id="KAF7721559.1"/>
    </source>
</evidence>
<proteinExistence type="inferred from homology"/>
<evidence type="ECO:0000256" key="4">
    <source>
        <dbReference type="ARBA" id="ARBA00023242"/>
    </source>
</evidence>
<dbReference type="Proteomes" id="UP000605846">
    <property type="component" value="Unassembled WGS sequence"/>
</dbReference>
<evidence type="ECO:0000256" key="3">
    <source>
        <dbReference type="ARBA" id="ARBA00022448"/>
    </source>
</evidence>
<evidence type="ECO:0000256" key="2">
    <source>
        <dbReference type="ARBA" id="ARBA00005892"/>
    </source>
</evidence>
<evidence type="ECO:0000313" key="6">
    <source>
        <dbReference type="Proteomes" id="UP000605846"/>
    </source>
</evidence>
<dbReference type="PANTHER" id="PTHR31344">
    <property type="entry name" value="NUCLEAR PORE COMPLEX PROTEIN NUP205"/>
    <property type="match status" value="1"/>
</dbReference>
<organism evidence="5 6">
    <name type="scientific">Apophysomyces ossiformis</name>
    <dbReference type="NCBI Taxonomy" id="679940"/>
    <lineage>
        <taxon>Eukaryota</taxon>
        <taxon>Fungi</taxon>
        <taxon>Fungi incertae sedis</taxon>
        <taxon>Mucoromycota</taxon>
        <taxon>Mucoromycotina</taxon>
        <taxon>Mucoromycetes</taxon>
        <taxon>Mucorales</taxon>
        <taxon>Mucorineae</taxon>
        <taxon>Mucoraceae</taxon>
        <taxon>Apophysomyces</taxon>
    </lineage>
</organism>
<dbReference type="EMBL" id="JABAYA010000254">
    <property type="protein sequence ID" value="KAF7721559.1"/>
    <property type="molecule type" value="Genomic_DNA"/>
</dbReference>
<dbReference type="GO" id="GO:0017056">
    <property type="term" value="F:structural constituent of nuclear pore"/>
    <property type="evidence" value="ECO:0007669"/>
    <property type="project" value="TreeGrafter"/>
</dbReference>
<dbReference type="GO" id="GO:0044611">
    <property type="term" value="C:nuclear pore inner ring"/>
    <property type="evidence" value="ECO:0007669"/>
    <property type="project" value="TreeGrafter"/>
</dbReference>
<keyword evidence="3" id="KW-0813">Transport</keyword>
<gene>
    <name evidence="5" type="ORF">EC973_004498</name>
</gene>
<dbReference type="Pfam" id="PF11894">
    <property type="entry name" value="Nup192"/>
    <property type="match status" value="1"/>
</dbReference>
<dbReference type="GO" id="GO:0006999">
    <property type="term" value="P:nuclear pore organization"/>
    <property type="evidence" value="ECO:0007669"/>
    <property type="project" value="TreeGrafter"/>
</dbReference>
<dbReference type="InterPro" id="IPR021827">
    <property type="entry name" value="Nup186/Nup192/Nup205"/>
</dbReference>
<keyword evidence="6" id="KW-1185">Reference proteome</keyword>
<reference evidence="5" key="1">
    <citation type="submission" date="2020-01" db="EMBL/GenBank/DDBJ databases">
        <title>Genome Sequencing of Three Apophysomyces-Like Fungal Strains Confirms a Novel Fungal Genus in the Mucoromycota with divergent Burkholderia-like Endosymbiotic Bacteria.</title>
        <authorList>
            <person name="Stajich J.E."/>
            <person name="Macias A.M."/>
            <person name="Carter-House D."/>
            <person name="Lovett B."/>
            <person name="Kasson L.R."/>
            <person name="Berry K."/>
            <person name="Grigoriev I."/>
            <person name="Chang Y."/>
            <person name="Spatafora J."/>
            <person name="Kasson M.T."/>
        </authorList>
    </citation>
    <scope>NUCLEOTIDE SEQUENCE</scope>
    <source>
        <strain evidence="5">NRRL A-21654</strain>
    </source>
</reference>
<evidence type="ECO:0000256" key="1">
    <source>
        <dbReference type="ARBA" id="ARBA00004123"/>
    </source>
</evidence>
<accession>A0A8H7EMG2</accession>
<comment type="subcellular location">
    <subcellularLocation>
        <location evidence="1">Nucleus</location>
    </subcellularLocation>
</comment>
<keyword evidence="4" id="KW-0539">Nucleus</keyword>
<comment type="caution">
    <text evidence="5">The sequence shown here is derived from an EMBL/GenBank/DDBJ whole genome shotgun (WGS) entry which is preliminary data.</text>
</comment>
<sequence length="1880" mass="214147">MARNEILDAQKFDLSEEIRSLQIERLTEERVYLLQILYHVATLFLFDSNDIITLVEMLEPMNLSEQGTPYLLVALLAAISPIHHIEAKTKERQDEAFLKTFHEHVTERSWAVPATQSVVLLQWGAFLISAADAYPDIEAKLSMSEGRIEKLIEQAISEKAFEFMNEYLLYFQQNEAKVAMKKYTANESTDEEWYMMVDGLAIDPCDYKKIKPNIRTDFQVFIVQELELLTVGLISNATNVLRNLKYREEDANMLAATPSNLFMKAEQNSSGRCNDLEMFFMLLSNIYRGRYNAGYRFWSRDDSGLFHFIKWATDIKVTATTRAFYEFLGSISTGDLCALCTYKYLEQGTIAEDIESSSALSWGKLFAALQFYIPRLQRVGEGSTAVLSQEEEGLLEKLLYILKQVVLFSNEARLALWNERSLRVGDTIIEMVNRPTSSSLRVALYDVLTAFCSASEGGISGVGSAISLRVWHILEGSDYFISERNTDISNMDGNQKRVLQYVYHGVPSIVKRLEEERRQQHYPETMAILDLLASLIHTQSKRDELISGFEPVMSISFPWDLGKDTRSPGLEPYISFVVDRVFLSLNSQSYRDLDHKWILAAKCLKIMENSVSSFDIRPVRDVDALSVKPKVERYTESLQGVYNGGEEMPQRAVTNQMMLLYITHPGFSVISRILSGTDLAKELFELIVKAADSATIKEKNPHLIQCVVHCLRIMYRILQVQDVFGNLVIPYIMKFASRLPSGSLSISGYTFPALPSLAPLGQIMLYHSGIIQCLPRLFEYEEEEEMNYLSTKILHILSLEPRDSNDPRIAHVGLRNTVGGLGTKLAEILGEGEEHLSTVFRFSERIIIDKSEMITYDDYEYDINNIPFWRSTIHLENKRNLENAFQGRSVPSVRLAIMDMLLDNTASGKPVPSIADLLLGKSVLVPSDGSTPQHRESNATKMMCLHAVLDTLSDNIDRDDEYATFPPISSNPLFVEKCYQVIYQLCARQKLSLPILRYLRIRDNFFYTQLNALPPRLETQVQIDKSLFAGTMVYADGTRITTDFFVLRAQLYQRAWLLKGTAIELHVAQKADAIRLLKLLYGYEKEDLGASGTTESGNDTSNSNLFHTNAAEFEQPLAKMLDLLTSFDFKWQDHLEETLDVSELKFFKAFNAKAFEMRNDRGCVVYDIQTIYTILRREQRSREERNSALSQEDQMAMEREMGQIIQKLVGKNHENEINYAKMHCLEAWKQVVQVTFSSCFGLFPLAAREIVMYDLIANLLPRMQSSVDVDVDALKGFSEIVLILLTRLKEDGCRRKFLRTDTTAETSRLPKEKLHCIFIGIFDCIQAHGTNDAIRGNLYTALVGFMQYIEQSGNNDILTAVAQKLHQRIMVDSKLLNVICSDATEGLDIWKPTAYLALDGLLVLASKAKDYAIRAILLNNNFLQYSIDTLQRDDHILLNILRQRDVTLTPLYIYEAQLVFFMRLATTVAGAEMLMGSGILNVLSRCRFMHVHRDMDALHNDNDLVQRYDRLMIRALELVVALSNTVGRTNRNAMMKLEAWVKKQDIVAHILEYDQQKLTMPCLYRLKLITSVFYQMSCHREYFIDMEKEGLDQLHAGIIQLATKFFAAEISANEVSMVNEKQILTNGSVSATTSMKVDDCILCIQKNILAYAKNATFVVDKQGRLLKPLFAHRFASITDRSLMRSTSSKTPSLTTLVTCLQNAIKNLQNAVAEHKLLQTQQNNIASLKYEEIREVANTAIPPGLGIEYDHLNPTQQQQVLAREIETRRKLQWKRLQNQLFVVENVLLVLWRHLEYYMRPVSSSRSFMQSPCDPAVDEAIMSSQATLFQPSVVVSQNLRNTCTTLLEPILEKLASVDLSGLSDTSGAYIVDVCERIKRLYH</sequence>
<dbReference type="PANTHER" id="PTHR31344:SF0">
    <property type="entry name" value="NUCLEAR PORE COMPLEX PROTEIN NUP205"/>
    <property type="match status" value="1"/>
</dbReference>
<dbReference type="OrthoDB" id="2019644at2759"/>